<keyword evidence="4" id="KW-1185">Reference proteome</keyword>
<evidence type="ECO:0000259" key="2">
    <source>
        <dbReference type="Pfam" id="PF18156"/>
    </source>
</evidence>
<reference evidence="3 4" key="1">
    <citation type="submission" date="2020-08" db="EMBL/GenBank/DDBJ databases">
        <title>Genomic Encyclopedia of Type Strains, Phase III (KMG-III): the genomes of soil and plant-associated and newly described type strains.</title>
        <authorList>
            <person name="Whitman W."/>
        </authorList>
    </citation>
    <scope>NUCLEOTIDE SEQUENCE [LARGE SCALE GENOMIC DNA]</scope>
    <source>
        <strain evidence="3 4">CECT 8840</strain>
    </source>
</reference>
<organism evidence="3 4">
    <name type="scientific">Streptosporangium saharense</name>
    <dbReference type="NCBI Taxonomy" id="1706840"/>
    <lineage>
        <taxon>Bacteria</taxon>
        <taxon>Bacillati</taxon>
        <taxon>Actinomycetota</taxon>
        <taxon>Actinomycetes</taxon>
        <taxon>Streptosporangiales</taxon>
        <taxon>Streptosporangiaceae</taxon>
        <taxon>Streptosporangium</taxon>
    </lineage>
</organism>
<dbReference type="EMBL" id="JACHJP010000001">
    <property type="protein sequence ID" value="MBB4913080.1"/>
    <property type="molecule type" value="Genomic_DNA"/>
</dbReference>
<evidence type="ECO:0008006" key="5">
    <source>
        <dbReference type="Google" id="ProtNLM"/>
    </source>
</evidence>
<proteinExistence type="predicted"/>
<dbReference type="Proteomes" id="UP000552644">
    <property type="component" value="Unassembled WGS sequence"/>
</dbReference>
<feature type="domain" description="pPIWI-RE three-gene island" evidence="2">
    <location>
        <begin position="11"/>
        <end position="140"/>
    </location>
</feature>
<dbReference type="InterPro" id="IPR041191">
    <property type="entry name" value="pPIWI_RE_Y"/>
</dbReference>
<comment type="caution">
    <text evidence="3">The sequence shown here is derived from an EMBL/GenBank/DDBJ whole genome shotgun (WGS) entry which is preliminary data.</text>
</comment>
<dbReference type="InterPro" id="IPR040828">
    <property type="entry name" value="pPIWI_RE_REase"/>
</dbReference>
<evidence type="ECO:0000313" key="4">
    <source>
        <dbReference type="Proteomes" id="UP000552644"/>
    </source>
</evidence>
<sequence length="356" mass="39024">MNEPQDHLFFAAARAVMELMMLRRTDSLRLPYPPLVQLTLDRIVLDCLRRGDDPPTSVPDLVARLGDPARWPFVPPVGITIPLVDLATRTPTRTCAEAASAGPSGVLEQEAELLLAEIAEGCRSAEHFAECRAFLSENIIISPARGRALSSHRRKSALLRRLRWLYEEAPTAFATRGMGERFLAECARCRFPAFQVGRAEEETWRCETGYCGLMDAPTLYGFHDSLLLRAPLRLFMALPGQVESDLLRRLHGAGVSTVLVEGGLGAHRTTHPVDGPVFQVFDREDPVLLAARFSELDDLPGPPVTAVIPDRVVAERPSYLTTLAAHLEPGKTATVVTEAELLRSLIGAVEEGLAHA</sequence>
<dbReference type="AlphaFoldDB" id="A0A7W7VKH1"/>
<evidence type="ECO:0000313" key="3">
    <source>
        <dbReference type="EMBL" id="MBB4913080.1"/>
    </source>
</evidence>
<feature type="domain" description="REase associating with pPIWI RE" evidence="1">
    <location>
        <begin position="280"/>
        <end position="344"/>
    </location>
</feature>
<name>A0A7W7VKH1_9ACTN</name>
<protein>
    <recommendedName>
        <fullName evidence="5">pPIWI-RE three-gene island domain-containing protein</fullName>
    </recommendedName>
</protein>
<dbReference type="Pfam" id="PF18154">
    <property type="entry name" value="pPIWI_RE_REase"/>
    <property type="match status" value="1"/>
</dbReference>
<accession>A0A7W7VKH1</accession>
<gene>
    <name evidence="3" type="ORF">FHS44_000152</name>
</gene>
<evidence type="ECO:0000259" key="1">
    <source>
        <dbReference type="Pfam" id="PF18154"/>
    </source>
</evidence>
<dbReference type="Pfam" id="PF18156">
    <property type="entry name" value="pPIWI_RE_Y"/>
    <property type="match status" value="1"/>
</dbReference>
<dbReference type="RefSeq" id="WP_184711903.1">
    <property type="nucleotide sequence ID" value="NZ_JACHJP010000001.1"/>
</dbReference>